<dbReference type="Pfam" id="PF04229">
    <property type="entry name" value="GrpB"/>
    <property type="match status" value="1"/>
</dbReference>
<keyword evidence="1" id="KW-0418">Kinase</keyword>
<dbReference type="AlphaFoldDB" id="A0A517YBV6"/>
<dbReference type="Proteomes" id="UP000315017">
    <property type="component" value="Chromosome"/>
</dbReference>
<keyword evidence="1" id="KW-0808">Transferase</keyword>
<keyword evidence="2" id="KW-1185">Reference proteome</keyword>
<dbReference type="Gene3D" id="3.30.460.10">
    <property type="entry name" value="Beta Polymerase, domain 2"/>
    <property type="match status" value="1"/>
</dbReference>
<dbReference type="RefSeq" id="WP_145088772.1">
    <property type="nucleotide sequence ID" value="NZ_CP036274.1"/>
</dbReference>
<organism evidence="1 2">
    <name type="scientific">Anatilimnocola aggregata</name>
    <dbReference type="NCBI Taxonomy" id="2528021"/>
    <lineage>
        <taxon>Bacteria</taxon>
        <taxon>Pseudomonadati</taxon>
        <taxon>Planctomycetota</taxon>
        <taxon>Planctomycetia</taxon>
        <taxon>Pirellulales</taxon>
        <taxon>Pirellulaceae</taxon>
        <taxon>Anatilimnocola</taxon>
    </lineage>
</organism>
<dbReference type="InterPro" id="IPR007344">
    <property type="entry name" value="GrpB/CoaE"/>
</dbReference>
<proteinExistence type="predicted"/>
<dbReference type="SUPFAM" id="SSF81301">
    <property type="entry name" value="Nucleotidyltransferase"/>
    <property type="match status" value="1"/>
</dbReference>
<dbReference type="InterPro" id="IPR043519">
    <property type="entry name" value="NT_sf"/>
</dbReference>
<name>A0A517YBV6_9BACT</name>
<reference evidence="1 2" key="1">
    <citation type="submission" date="2019-02" db="EMBL/GenBank/DDBJ databases">
        <title>Deep-cultivation of Planctomycetes and their phenomic and genomic characterization uncovers novel biology.</title>
        <authorList>
            <person name="Wiegand S."/>
            <person name="Jogler M."/>
            <person name="Boedeker C."/>
            <person name="Pinto D."/>
            <person name="Vollmers J."/>
            <person name="Rivas-Marin E."/>
            <person name="Kohn T."/>
            <person name="Peeters S.H."/>
            <person name="Heuer A."/>
            <person name="Rast P."/>
            <person name="Oberbeckmann S."/>
            <person name="Bunk B."/>
            <person name="Jeske O."/>
            <person name="Meyerdierks A."/>
            <person name="Storesund J.E."/>
            <person name="Kallscheuer N."/>
            <person name="Luecker S."/>
            <person name="Lage O.M."/>
            <person name="Pohl T."/>
            <person name="Merkel B.J."/>
            <person name="Hornburger P."/>
            <person name="Mueller R.-W."/>
            <person name="Bruemmer F."/>
            <person name="Labrenz M."/>
            <person name="Spormann A.M."/>
            <person name="Op den Camp H."/>
            <person name="Overmann J."/>
            <person name="Amann R."/>
            <person name="Jetten M.S.M."/>
            <person name="Mascher T."/>
            <person name="Medema M.H."/>
            <person name="Devos D.P."/>
            <person name="Kaster A.-K."/>
            <person name="Ovreas L."/>
            <person name="Rohde M."/>
            <person name="Galperin M.Y."/>
            <person name="Jogler C."/>
        </authorList>
    </citation>
    <scope>NUCLEOTIDE SEQUENCE [LARGE SCALE GENOMIC DNA]</scope>
    <source>
        <strain evidence="1 2">ETA_A8</strain>
    </source>
</reference>
<protein>
    <submittedName>
        <fullName evidence="1">Dephospho-CoA kinase/protein folding accessory domain-containing protein</fullName>
    </submittedName>
</protein>
<evidence type="ECO:0000313" key="2">
    <source>
        <dbReference type="Proteomes" id="UP000315017"/>
    </source>
</evidence>
<dbReference type="PANTHER" id="PTHR34822">
    <property type="entry name" value="GRPB DOMAIN PROTEIN (AFU_ORTHOLOGUE AFUA_1G01530)"/>
    <property type="match status" value="1"/>
</dbReference>
<dbReference type="EMBL" id="CP036274">
    <property type="protein sequence ID" value="QDU27704.1"/>
    <property type="molecule type" value="Genomic_DNA"/>
</dbReference>
<dbReference type="KEGG" id="aagg:ETAA8_27930"/>
<dbReference type="PANTHER" id="PTHR34822:SF1">
    <property type="entry name" value="GRPB FAMILY PROTEIN"/>
    <property type="match status" value="1"/>
</dbReference>
<dbReference type="OrthoDB" id="9799092at2"/>
<sequence length="188" mass="21511">MIEIVDYRPEWPAEFQRLATKLRCLLSELALRIDHIGSTAVPRLAAKDVIDVQITAAEFSEDLRQGLLALGYAQAAHITGDHRPPGDESPATDWQKWFFRAPVGERPTNTHVRIAGRRNQRYPLLFRDYLRAHPAIAAAYDELKRRLAKELRDPETYPDVKDPAVDLIYLPAEEWAKRTEWQVGKSDA</sequence>
<accession>A0A517YBV6</accession>
<gene>
    <name evidence="1" type="ORF">ETAA8_27930</name>
</gene>
<dbReference type="GO" id="GO:0016301">
    <property type="term" value="F:kinase activity"/>
    <property type="evidence" value="ECO:0007669"/>
    <property type="project" value="UniProtKB-KW"/>
</dbReference>
<evidence type="ECO:0000313" key="1">
    <source>
        <dbReference type="EMBL" id="QDU27704.1"/>
    </source>
</evidence>